<dbReference type="PANTHER" id="PTHR42718">
    <property type="entry name" value="MAJOR FACILITATOR SUPERFAMILY MULTIDRUG TRANSPORTER MFSC"/>
    <property type="match status" value="1"/>
</dbReference>
<gene>
    <name evidence="9" type="ORF">AVDCRST_MAG54-2936</name>
</gene>
<evidence type="ECO:0000256" key="6">
    <source>
        <dbReference type="ARBA" id="ARBA00023136"/>
    </source>
</evidence>
<name>A0A6J4J3Y9_9PSEU</name>
<feature type="transmembrane region" description="Helical" evidence="7">
    <location>
        <begin position="165"/>
        <end position="186"/>
    </location>
</feature>
<feature type="domain" description="Major facilitator superfamily (MFS) profile" evidence="8">
    <location>
        <begin position="13"/>
        <end position="448"/>
    </location>
</feature>
<feature type="transmembrane region" description="Helical" evidence="7">
    <location>
        <begin position="78"/>
        <end position="98"/>
    </location>
</feature>
<feature type="transmembrane region" description="Helical" evidence="7">
    <location>
        <begin position="335"/>
        <end position="352"/>
    </location>
</feature>
<keyword evidence="4 7" id="KW-0812">Transmembrane</keyword>
<evidence type="ECO:0000256" key="2">
    <source>
        <dbReference type="ARBA" id="ARBA00022448"/>
    </source>
</evidence>
<dbReference type="Gene3D" id="1.20.1720.10">
    <property type="entry name" value="Multidrug resistance protein D"/>
    <property type="match status" value="1"/>
</dbReference>
<dbReference type="CDD" id="cd17321">
    <property type="entry name" value="MFS_MMR_MDR_like"/>
    <property type="match status" value="1"/>
</dbReference>
<evidence type="ECO:0000256" key="7">
    <source>
        <dbReference type="SAM" id="Phobius"/>
    </source>
</evidence>
<dbReference type="InterPro" id="IPR036259">
    <property type="entry name" value="MFS_trans_sf"/>
</dbReference>
<dbReference type="InterPro" id="IPR011701">
    <property type="entry name" value="MFS"/>
</dbReference>
<feature type="transmembrane region" description="Helical" evidence="7">
    <location>
        <begin position="358"/>
        <end position="381"/>
    </location>
</feature>
<dbReference type="PROSITE" id="PS50850">
    <property type="entry name" value="MFS"/>
    <property type="match status" value="1"/>
</dbReference>
<keyword evidence="6 7" id="KW-0472">Membrane</keyword>
<dbReference type="InterPro" id="IPR020846">
    <property type="entry name" value="MFS_dom"/>
</dbReference>
<evidence type="ECO:0000256" key="1">
    <source>
        <dbReference type="ARBA" id="ARBA00004651"/>
    </source>
</evidence>
<keyword evidence="5 7" id="KW-1133">Transmembrane helix</keyword>
<reference evidence="9" key="1">
    <citation type="submission" date="2020-02" db="EMBL/GenBank/DDBJ databases">
        <authorList>
            <person name="Meier V. D."/>
        </authorList>
    </citation>
    <scope>NUCLEOTIDE SEQUENCE</scope>
    <source>
        <strain evidence="9">AVDCRST_MAG54</strain>
    </source>
</reference>
<comment type="subcellular location">
    <subcellularLocation>
        <location evidence="1">Cell membrane</location>
        <topology evidence="1">Multi-pass membrane protein</topology>
    </subcellularLocation>
</comment>
<evidence type="ECO:0000256" key="4">
    <source>
        <dbReference type="ARBA" id="ARBA00022692"/>
    </source>
</evidence>
<feature type="transmembrane region" description="Helical" evidence="7">
    <location>
        <begin position="270"/>
        <end position="290"/>
    </location>
</feature>
<evidence type="ECO:0000256" key="5">
    <source>
        <dbReference type="ARBA" id="ARBA00022989"/>
    </source>
</evidence>
<proteinExistence type="predicted"/>
<accession>A0A6J4J3Y9</accession>
<sequence length="454" mass="45435">MAGTVSTARLVARFLPVGAALFCIQLDFFSLSLALPSIAADLGTSTTNLQWLLSGYMIAVGALLIPGGRLGDVVGRRAVLLAGVAVFGLTSLVCGLVSSVPVLVAARVVQGAGAAVALPTAFALVTNATDEQVRPRVLGALIGIGGVGTALGPVVGGVLSSSVSWRWVFLLNVPIAVLALLGGMRLPESRSGSGPRRVAGLDWWGVVTVVAGLALISVGIDDVGVRGFTSVQTLGALALGVVLLGVFALIETRVAEPLVRPALLRDRAYVVLVVTATLANVGTVVSILAATLELQNVRGLSAATAGLLFFVASVGLALCGPLSGRLSVRHPAGRIMAVALLLAAPALALLAFAGPLPIYALALALCGITAGMGHSLGELAVQNTLPPERSAEGTSVLLTVLTAVGGIGVVVATAAIEALGDQQITSGGIAGVLVVAALAELRAARRSRATAVVG</sequence>
<protein>
    <submittedName>
        <fullName evidence="9">Uncharacterized MFS-type transporter</fullName>
    </submittedName>
</protein>
<dbReference type="Gene3D" id="1.20.1250.20">
    <property type="entry name" value="MFS general substrate transporter like domains"/>
    <property type="match status" value="1"/>
</dbReference>
<feature type="transmembrane region" description="Helical" evidence="7">
    <location>
        <begin position="104"/>
        <end position="125"/>
    </location>
</feature>
<evidence type="ECO:0000313" key="9">
    <source>
        <dbReference type="EMBL" id="CAA9269954.1"/>
    </source>
</evidence>
<dbReference type="GO" id="GO:0005886">
    <property type="term" value="C:plasma membrane"/>
    <property type="evidence" value="ECO:0007669"/>
    <property type="project" value="UniProtKB-SubCell"/>
</dbReference>
<feature type="transmembrane region" description="Helical" evidence="7">
    <location>
        <begin position="422"/>
        <end position="439"/>
    </location>
</feature>
<evidence type="ECO:0000256" key="3">
    <source>
        <dbReference type="ARBA" id="ARBA00022475"/>
    </source>
</evidence>
<dbReference type="PANTHER" id="PTHR42718:SF46">
    <property type="entry name" value="BLR6921 PROTEIN"/>
    <property type="match status" value="1"/>
</dbReference>
<feature type="transmembrane region" description="Helical" evidence="7">
    <location>
        <begin position="302"/>
        <end position="323"/>
    </location>
</feature>
<feature type="transmembrane region" description="Helical" evidence="7">
    <location>
        <begin position="232"/>
        <end position="250"/>
    </location>
</feature>
<feature type="transmembrane region" description="Helical" evidence="7">
    <location>
        <begin position="393"/>
        <end position="416"/>
    </location>
</feature>
<dbReference type="SUPFAM" id="SSF103473">
    <property type="entry name" value="MFS general substrate transporter"/>
    <property type="match status" value="1"/>
</dbReference>
<keyword evidence="2" id="KW-0813">Transport</keyword>
<feature type="transmembrane region" description="Helical" evidence="7">
    <location>
        <begin position="49"/>
        <end position="66"/>
    </location>
</feature>
<feature type="transmembrane region" description="Helical" evidence="7">
    <location>
        <begin position="198"/>
        <end position="220"/>
    </location>
</feature>
<dbReference type="Pfam" id="PF07690">
    <property type="entry name" value="MFS_1"/>
    <property type="match status" value="1"/>
</dbReference>
<organism evidence="9">
    <name type="scientific">uncultured Actinomycetospora sp</name>
    <dbReference type="NCBI Taxonomy" id="1135996"/>
    <lineage>
        <taxon>Bacteria</taxon>
        <taxon>Bacillati</taxon>
        <taxon>Actinomycetota</taxon>
        <taxon>Actinomycetes</taxon>
        <taxon>Pseudonocardiales</taxon>
        <taxon>Pseudonocardiaceae</taxon>
        <taxon>Actinomycetospora</taxon>
        <taxon>environmental samples</taxon>
    </lineage>
</organism>
<feature type="transmembrane region" description="Helical" evidence="7">
    <location>
        <begin position="137"/>
        <end position="159"/>
    </location>
</feature>
<keyword evidence="3" id="KW-1003">Cell membrane</keyword>
<dbReference type="GO" id="GO:0022857">
    <property type="term" value="F:transmembrane transporter activity"/>
    <property type="evidence" value="ECO:0007669"/>
    <property type="project" value="InterPro"/>
</dbReference>
<evidence type="ECO:0000259" key="8">
    <source>
        <dbReference type="PROSITE" id="PS50850"/>
    </source>
</evidence>
<dbReference type="AlphaFoldDB" id="A0A6J4J3Y9"/>
<dbReference type="EMBL" id="CADCTH010000372">
    <property type="protein sequence ID" value="CAA9269954.1"/>
    <property type="molecule type" value="Genomic_DNA"/>
</dbReference>